<protein>
    <submittedName>
        <fullName evidence="4">TetR/AcrR family transcriptional regulator</fullName>
    </submittedName>
</protein>
<dbReference type="SUPFAM" id="SSF48498">
    <property type="entry name" value="Tetracyclin repressor-like, C-terminal domain"/>
    <property type="match status" value="1"/>
</dbReference>
<feature type="domain" description="HTH tetR-type" evidence="3">
    <location>
        <begin position="3"/>
        <end position="63"/>
    </location>
</feature>
<dbReference type="PANTHER" id="PTHR43479">
    <property type="entry name" value="ACREF/ENVCD OPERON REPRESSOR-RELATED"/>
    <property type="match status" value="1"/>
</dbReference>
<name>A0A831LXY6_9BACT</name>
<reference evidence="4" key="1">
    <citation type="journal article" date="2020" name="mSystems">
        <title>Genome- and Community-Level Interaction Insights into Carbon Utilization and Element Cycling Functions of Hydrothermarchaeota in Hydrothermal Sediment.</title>
        <authorList>
            <person name="Zhou Z."/>
            <person name="Liu Y."/>
            <person name="Xu W."/>
            <person name="Pan J."/>
            <person name="Luo Z.H."/>
            <person name="Li M."/>
        </authorList>
    </citation>
    <scope>NUCLEOTIDE SEQUENCE [LARGE SCALE GENOMIC DNA]</scope>
    <source>
        <strain evidence="4">SpSt-1217</strain>
    </source>
</reference>
<dbReference type="Proteomes" id="UP000886047">
    <property type="component" value="Unassembled WGS sequence"/>
</dbReference>
<dbReference type="Gene3D" id="1.10.357.10">
    <property type="entry name" value="Tetracycline Repressor, domain 2"/>
    <property type="match status" value="1"/>
</dbReference>
<feature type="DNA-binding region" description="H-T-H motif" evidence="2">
    <location>
        <begin position="26"/>
        <end position="45"/>
    </location>
</feature>
<evidence type="ECO:0000256" key="1">
    <source>
        <dbReference type="ARBA" id="ARBA00023125"/>
    </source>
</evidence>
<dbReference type="InterPro" id="IPR013570">
    <property type="entry name" value="Tscrpt_reg_YsiA_C"/>
</dbReference>
<dbReference type="Pfam" id="PF08359">
    <property type="entry name" value="TetR_C_4"/>
    <property type="match status" value="1"/>
</dbReference>
<dbReference type="GO" id="GO:0003677">
    <property type="term" value="F:DNA binding"/>
    <property type="evidence" value="ECO:0007669"/>
    <property type="project" value="UniProtKB-UniRule"/>
</dbReference>
<dbReference type="EMBL" id="DSDK01000509">
    <property type="protein sequence ID" value="HDR51836.1"/>
    <property type="molecule type" value="Genomic_DNA"/>
</dbReference>
<keyword evidence="1 2" id="KW-0238">DNA-binding</keyword>
<dbReference type="InterPro" id="IPR009057">
    <property type="entry name" value="Homeodomain-like_sf"/>
</dbReference>
<dbReference type="SUPFAM" id="SSF46689">
    <property type="entry name" value="Homeodomain-like"/>
    <property type="match status" value="1"/>
</dbReference>
<dbReference type="PROSITE" id="PS01081">
    <property type="entry name" value="HTH_TETR_1"/>
    <property type="match status" value="1"/>
</dbReference>
<gene>
    <name evidence="4" type="ORF">ENN90_09520</name>
</gene>
<sequence length="194" mass="22170">MFNKRQKEIMRAAIDIAGQEGMKALTINNIARRISLTDGAIYRHFSSKDDIICGILKTIFLGMTQRVGEIITQSGTASSKLKNIIEFVLHDFKENPAHESFLFAEDLIFANKSQRVFVYNVLNTIQLYIQQTIEQGQAQKELTAMVDAKNISLLFIGTIRVLVMKWKLSGYQLDIEEEGRQFYTTLMSLLRKVN</sequence>
<dbReference type="PROSITE" id="PS50977">
    <property type="entry name" value="HTH_TETR_2"/>
    <property type="match status" value="1"/>
</dbReference>
<evidence type="ECO:0000259" key="3">
    <source>
        <dbReference type="PROSITE" id="PS50977"/>
    </source>
</evidence>
<dbReference type="AlphaFoldDB" id="A0A831LXY6"/>
<dbReference type="InterPro" id="IPR001647">
    <property type="entry name" value="HTH_TetR"/>
</dbReference>
<dbReference type="Pfam" id="PF00440">
    <property type="entry name" value="TetR_N"/>
    <property type="match status" value="1"/>
</dbReference>
<proteinExistence type="predicted"/>
<organism evidence="4">
    <name type="scientific">Mariniphaga anaerophila</name>
    <dbReference type="NCBI Taxonomy" id="1484053"/>
    <lineage>
        <taxon>Bacteria</taxon>
        <taxon>Pseudomonadati</taxon>
        <taxon>Bacteroidota</taxon>
        <taxon>Bacteroidia</taxon>
        <taxon>Marinilabiliales</taxon>
        <taxon>Prolixibacteraceae</taxon>
        <taxon>Mariniphaga</taxon>
    </lineage>
</organism>
<accession>A0A831LXY6</accession>
<dbReference type="InterPro" id="IPR023772">
    <property type="entry name" value="DNA-bd_HTH_TetR-type_CS"/>
</dbReference>
<evidence type="ECO:0000256" key="2">
    <source>
        <dbReference type="PROSITE-ProRule" id="PRU00335"/>
    </source>
</evidence>
<evidence type="ECO:0000313" key="4">
    <source>
        <dbReference type="EMBL" id="HDR51836.1"/>
    </source>
</evidence>
<dbReference type="InterPro" id="IPR050624">
    <property type="entry name" value="HTH-type_Tx_Regulator"/>
</dbReference>
<dbReference type="PRINTS" id="PR00455">
    <property type="entry name" value="HTHTETR"/>
</dbReference>
<dbReference type="InterPro" id="IPR036271">
    <property type="entry name" value="Tet_transcr_reg_TetR-rel_C_sf"/>
</dbReference>
<comment type="caution">
    <text evidence="4">The sequence shown here is derived from an EMBL/GenBank/DDBJ whole genome shotgun (WGS) entry which is preliminary data.</text>
</comment>
<dbReference type="PANTHER" id="PTHR43479:SF11">
    <property type="entry name" value="ACREF_ENVCD OPERON REPRESSOR-RELATED"/>
    <property type="match status" value="1"/>
</dbReference>